<dbReference type="EMBL" id="HACG01004939">
    <property type="protein sequence ID" value="CEK51804.1"/>
    <property type="molecule type" value="Transcribed_RNA"/>
</dbReference>
<feature type="region of interest" description="Disordered" evidence="1">
    <location>
        <begin position="143"/>
        <end position="183"/>
    </location>
</feature>
<evidence type="ECO:0000313" key="2">
    <source>
        <dbReference type="EMBL" id="CEK51804.1"/>
    </source>
</evidence>
<feature type="non-terminal residue" evidence="2">
    <location>
        <position position="1"/>
    </location>
</feature>
<gene>
    <name evidence="2" type="primary">ORF14488</name>
</gene>
<name>A0A0B6Y6L4_9EUPU</name>
<proteinExistence type="predicted"/>
<protein>
    <submittedName>
        <fullName evidence="2">Uncharacterized protein</fullName>
    </submittedName>
</protein>
<dbReference type="AlphaFoldDB" id="A0A0B6Y6L4"/>
<sequence length="220" mass="25124">GNVSFVEEEEEVSLLQWATDTELKSDSDNIFNLRKDSATEQDEKMFQRQHKMDSKGKQEFEDISKDTCSNVEEVEIPLTNISESACVEEREQERCNTDSKQYVGNDSVNNVTGMLENSQESNLRAHVVQDGENDQKLQLRNDSQQCKNDDDISDSFEKRSKKKKHDEKSQQMSGEEDTEMVATTTIETILTHVSTDVADDQIQQSLVSERQSNEDITNDN</sequence>
<evidence type="ECO:0000256" key="1">
    <source>
        <dbReference type="SAM" id="MobiDB-lite"/>
    </source>
</evidence>
<organism evidence="2">
    <name type="scientific">Arion vulgaris</name>
    <dbReference type="NCBI Taxonomy" id="1028688"/>
    <lineage>
        <taxon>Eukaryota</taxon>
        <taxon>Metazoa</taxon>
        <taxon>Spiralia</taxon>
        <taxon>Lophotrochozoa</taxon>
        <taxon>Mollusca</taxon>
        <taxon>Gastropoda</taxon>
        <taxon>Heterobranchia</taxon>
        <taxon>Euthyneura</taxon>
        <taxon>Panpulmonata</taxon>
        <taxon>Eupulmonata</taxon>
        <taxon>Stylommatophora</taxon>
        <taxon>Helicina</taxon>
        <taxon>Arionoidea</taxon>
        <taxon>Arionidae</taxon>
        <taxon>Arion</taxon>
    </lineage>
</organism>
<reference evidence="2" key="1">
    <citation type="submission" date="2014-12" db="EMBL/GenBank/DDBJ databases">
        <title>Insight into the proteome of Arion vulgaris.</title>
        <authorList>
            <person name="Aradska J."/>
            <person name="Bulat T."/>
            <person name="Smidak R."/>
            <person name="Sarate P."/>
            <person name="Gangsoo J."/>
            <person name="Sialana F."/>
            <person name="Bilban M."/>
            <person name="Lubec G."/>
        </authorList>
    </citation>
    <scope>NUCLEOTIDE SEQUENCE</scope>
    <source>
        <tissue evidence="2">Skin</tissue>
    </source>
</reference>
<feature type="compositionally biased region" description="Basic and acidic residues" evidence="1">
    <location>
        <begin position="147"/>
        <end position="158"/>
    </location>
</feature>
<accession>A0A0B6Y6L4</accession>
<feature type="region of interest" description="Disordered" evidence="1">
    <location>
        <begin position="36"/>
        <end position="63"/>
    </location>
</feature>